<evidence type="ECO:0000256" key="1">
    <source>
        <dbReference type="SAM" id="MobiDB-lite"/>
    </source>
</evidence>
<organism evidence="2 3">
    <name type="scientific">Ataeniobius toweri</name>
    <dbReference type="NCBI Taxonomy" id="208326"/>
    <lineage>
        <taxon>Eukaryota</taxon>
        <taxon>Metazoa</taxon>
        <taxon>Chordata</taxon>
        <taxon>Craniata</taxon>
        <taxon>Vertebrata</taxon>
        <taxon>Euteleostomi</taxon>
        <taxon>Actinopterygii</taxon>
        <taxon>Neopterygii</taxon>
        <taxon>Teleostei</taxon>
        <taxon>Neoteleostei</taxon>
        <taxon>Acanthomorphata</taxon>
        <taxon>Ovalentaria</taxon>
        <taxon>Atherinomorphae</taxon>
        <taxon>Cyprinodontiformes</taxon>
        <taxon>Goodeidae</taxon>
        <taxon>Ataeniobius</taxon>
    </lineage>
</organism>
<sequence length="102" mass="11744">MLETLLAPGRGGARDENHNKSDVTQPCGFRWFLIHLPINYAASLSLMKRYTLTSWKEVIGLQRNQLTIRKRSHTDSQVNQSVTRLRHNHQTPTHLESLISLI</sequence>
<evidence type="ECO:0000313" key="3">
    <source>
        <dbReference type="Proteomes" id="UP001345963"/>
    </source>
</evidence>
<comment type="caution">
    <text evidence="2">The sequence shown here is derived from an EMBL/GenBank/DDBJ whole genome shotgun (WGS) entry which is preliminary data.</text>
</comment>
<proteinExistence type="predicted"/>
<gene>
    <name evidence="2" type="ORF">ATANTOWER_023715</name>
</gene>
<protein>
    <submittedName>
        <fullName evidence="2">Uncharacterized protein</fullName>
    </submittedName>
</protein>
<name>A0ABU7A3G5_9TELE</name>
<accession>A0ABU7A3G5</accession>
<reference evidence="2 3" key="1">
    <citation type="submission" date="2021-07" db="EMBL/GenBank/DDBJ databases">
        <authorList>
            <person name="Palmer J.M."/>
        </authorList>
    </citation>
    <scope>NUCLEOTIDE SEQUENCE [LARGE SCALE GENOMIC DNA]</scope>
    <source>
        <strain evidence="2 3">AT_MEX2019</strain>
        <tissue evidence="2">Muscle</tissue>
    </source>
</reference>
<dbReference type="Proteomes" id="UP001345963">
    <property type="component" value="Unassembled WGS sequence"/>
</dbReference>
<keyword evidence="3" id="KW-1185">Reference proteome</keyword>
<evidence type="ECO:0000313" key="2">
    <source>
        <dbReference type="EMBL" id="MED6232180.1"/>
    </source>
</evidence>
<feature type="region of interest" description="Disordered" evidence="1">
    <location>
        <begin position="1"/>
        <end position="20"/>
    </location>
</feature>
<dbReference type="EMBL" id="JAHUTI010000531">
    <property type="protein sequence ID" value="MED6232180.1"/>
    <property type="molecule type" value="Genomic_DNA"/>
</dbReference>